<dbReference type="Gene3D" id="1.10.357.10">
    <property type="entry name" value="Tetracycline Repressor, domain 2"/>
    <property type="match status" value="1"/>
</dbReference>
<dbReference type="Pfam" id="PF00440">
    <property type="entry name" value="TetR_N"/>
    <property type="match status" value="1"/>
</dbReference>
<evidence type="ECO:0000256" key="5">
    <source>
        <dbReference type="SAM" id="MobiDB-lite"/>
    </source>
</evidence>
<dbReference type="GO" id="GO:0003700">
    <property type="term" value="F:DNA-binding transcription factor activity"/>
    <property type="evidence" value="ECO:0007669"/>
    <property type="project" value="TreeGrafter"/>
</dbReference>
<evidence type="ECO:0000256" key="1">
    <source>
        <dbReference type="ARBA" id="ARBA00023015"/>
    </source>
</evidence>
<dbReference type="SUPFAM" id="SSF46689">
    <property type="entry name" value="Homeodomain-like"/>
    <property type="match status" value="1"/>
</dbReference>
<evidence type="ECO:0000313" key="8">
    <source>
        <dbReference type="Proteomes" id="UP000199022"/>
    </source>
</evidence>
<evidence type="ECO:0000256" key="4">
    <source>
        <dbReference type="PROSITE-ProRule" id="PRU00335"/>
    </source>
</evidence>
<dbReference type="PANTHER" id="PTHR30055:SF148">
    <property type="entry name" value="TETR-FAMILY TRANSCRIPTIONAL REGULATOR"/>
    <property type="match status" value="1"/>
</dbReference>
<gene>
    <name evidence="7" type="ORF">SAMN05661030_0056</name>
</gene>
<dbReference type="PROSITE" id="PS50977">
    <property type="entry name" value="HTH_TETR_2"/>
    <property type="match status" value="1"/>
</dbReference>
<dbReference type="AlphaFoldDB" id="A0A1I1GFZ0"/>
<keyword evidence="8" id="KW-1185">Reference proteome</keyword>
<dbReference type="Pfam" id="PF16859">
    <property type="entry name" value="TetR_C_11"/>
    <property type="match status" value="1"/>
</dbReference>
<keyword evidence="3" id="KW-0804">Transcription</keyword>
<dbReference type="InterPro" id="IPR001647">
    <property type="entry name" value="HTH_TetR"/>
</dbReference>
<evidence type="ECO:0000313" key="7">
    <source>
        <dbReference type="EMBL" id="SFC08283.1"/>
    </source>
</evidence>
<dbReference type="RefSeq" id="WP_165628789.1">
    <property type="nucleotide sequence ID" value="NZ_BNAC01000002.1"/>
</dbReference>
<dbReference type="EMBL" id="FOMD01000001">
    <property type="protein sequence ID" value="SFC08283.1"/>
    <property type="molecule type" value="Genomic_DNA"/>
</dbReference>
<proteinExistence type="predicted"/>
<organism evidence="7 8">
    <name type="scientific">Klenkia taihuensis</name>
    <dbReference type="NCBI Taxonomy" id="1225127"/>
    <lineage>
        <taxon>Bacteria</taxon>
        <taxon>Bacillati</taxon>
        <taxon>Actinomycetota</taxon>
        <taxon>Actinomycetes</taxon>
        <taxon>Geodermatophilales</taxon>
        <taxon>Geodermatophilaceae</taxon>
        <taxon>Klenkia</taxon>
    </lineage>
</organism>
<dbReference type="SUPFAM" id="SSF48498">
    <property type="entry name" value="Tetracyclin repressor-like, C-terminal domain"/>
    <property type="match status" value="1"/>
</dbReference>
<evidence type="ECO:0000259" key="6">
    <source>
        <dbReference type="PROSITE" id="PS50977"/>
    </source>
</evidence>
<dbReference type="Gene3D" id="1.10.10.60">
    <property type="entry name" value="Homeodomain-like"/>
    <property type="match status" value="1"/>
</dbReference>
<dbReference type="InterPro" id="IPR050109">
    <property type="entry name" value="HTH-type_TetR-like_transc_reg"/>
</dbReference>
<sequence length="205" mass="22031">MTPPPREPADPTVARRRGRGRPRDEELTGRLLHGALDLVAEQGLGRLNADALVARTGSGRSGLYRRWSDMSSLVADALTQEPLVPEAADTGSLRGDLLALFEPWRHPLTSAEQTAAALLGPAAHDDALRTALDAAVVEPLAAAVAAVADREGHRGRPVPDDRRRLVGVVVQALWWERYVTGRPASSAAEVEEIVDRAVLPLVDRT</sequence>
<evidence type="ECO:0000256" key="2">
    <source>
        <dbReference type="ARBA" id="ARBA00023125"/>
    </source>
</evidence>
<dbReference type="PANTHER" id="PTHR30055">
    <property type="entry name" value="HTH-TYPE TRANSCRIPTIONAL REGULATOR RUTR"/>
    <property type="match status" value="1"/>
</dbReference>
<keyword evidence="2 4" id="KW-0238">DNA-binding</keyword>
<feature type="region of interest" description="Disordered" evidence="5">
    <location>
        <begin position="1"/>
        <end position="26"/>
    </location>
</feature>
<dbReference type="InterPro" id="IPR036271">
    <property type="entry name" value="Tet_transcr_reg_TetR-rel_C_sf"/>
</dbReference>
<dbReference type="GO" id="GO:0000976">
    <property type="term" value="F:transcription cis-regulatory region binding"/>
    <property type="evidence" value="ECO:0007669"/>
    <property type="project" value="TreeGrafter"/>
</dbReference>
<dbReference type="InterPro" id="IPR009057">
    <property type="entry name" value="Homeodomain-like_sf"/>
</dbReference>
<feature type="domain" description="HTH tetR-type" evidence="6">
    <location>
        <begin position="25"/>
        <end position="85"/>
    </location>
</feature>
<feature type="DNA-binding region" description="H-T-H motif" evidence="4">
    <location>
        <begin position="48"/>
        <end position="67"/>
    </location>
</feature>
<dbReference type="InterPro" id="IPR011075">
    <property type="entry name" value="TetR_C"/>
</dbReference>
<dbReference type="Proteomes" id="UP000199022">
    <property type="component" value="Unassembled WGS sequence"/>
</dbReference>
<protein>
    <submittedName>
        <fullName evidence="7">Transcriptional regulator, TetR family</fullName>
    </submittedName>
</protein>
<name>A0A1I1GFZ0_9ACTN</name>
<evidence type="ECO:0000256" key="3">
    <source>
        <dbReference type="ARBA" id="ARBA00023163"/>
    </source>
</evidence>
<reference evidence="8" key="1">
    <citation type="submission" date="2016-10" db="EMBL/GenBank/DDBJ databases">
        <authorList>
            <person name="Varghese N."/>
            <person name="Submissions S."/>
        </authorList>
    </citation>
    <scope>NUCLEOTIDE SEQUENCE [LARGE SCALE GENOMIC DNA]</scope>
    <source>
        <strain evidence="8">DSM 45962</strain>
    </source>
</reference>
<accession>A0A1I1GFZ0</accession>
<keyword evidence="1" id="KW-0805">Transcription regulation</keyword>
<dbReference type="STRING" id="1225127.SAMN05661030_0056"/>